<sequence length="179" mass="20538">MCWLRTIQAMRRPDSFVRSVQAVLRKQVQGNDDDNEAESMLCLAFVDLYIIQCSPHDSSKAWLPTQLTVSPGDVYFADENSLTLDNRNLESEGQDERTSWEQIDDTTFWPSHSLVWRILDYGSRHHDGNLERSDDFMGRPQDQILSDIRFRNTALKEEALALGSNQTPDCLLTLASQEQ</sequence>
<dbReference type="AlphaFoldDB" id="A0AA38U8X3"/>
<dbReference type="EMBL" id="MU806543">
    <property type="protein sequence ID" value="KAJ3834361.1"/>
    <property type="molecule type" value="Genomic_DNA"/>
</dbReference>
<proteinExistence type="predicted"/>
<organism evidence="1 2">
    <name type="scientific">Lentinula raphanica</name>
    <dbReference type="NCBI Taxonomy" id="153919"/>
    <lineage>
        <taxon>Eukaryota</taxon>
        <taxon>Fungi</taxon>
        <taxon>Dikarya</taxon>
        <taxon>Basidiomycota</taxon>
        <taxon>Agaricomycotina</taxon>
        <taxon>Agaricomycetes</taxon>
        <taxon>Agaricomycetidae</taxon>
        <taxon>Agaricales</taxon>
        <taxon>Marasmiineae</taxon>
        <taxon>Omphalotaceae</taxon>
        <taxon>Lentinula</taxon>
    </lineage>
</organism>
<protein>
    <submittedName>
        <fullName evidence="1">Uncharacterized protein</fullName>
    </submittedName>
</protein>
<gene>
    <name evidence="1" type="ORF">F5878DRAFT_664842</name>
</gene>
<reference evidence="1" key="1">
    <citation type="submission" date="2022-08" db="EMBL/GenBank/DDBJ databases">
        <authorList>
            <consortium name="DOE Joint Genome Institute"/>
            <person name="Min B."/>
            <person name="Riley R."/>
            <person name="Sierra-Patev S."/>
            <person name="Naranjo-Ortiz M."/>
            <person name="Looney B."/>
            <person name="Konkel Z."/>
            <person name="Slot J.C."/>
            <person name="Sakamoto Y."/>
            <person name="Steenwyk J.L."/>
            <person name="Rokas A."/>
            <person name="Carro J."/>
            <person name="Camarero S."/>
            <person name="Ferreira P."/>
            <person name="Molpeceres G."/>
            <person name="Ruiz-Duenas F.J."/>
            <person name="Serrano A."/>
            <person name="Henrissat B."/>
            <person name="Drula E."/>
            <person name="Hughes K.W."/>
            <person name="Mata J.L."/>
            <person name="Ishikawa N.K."/>
            <person name="Vargas-Isla R."/>
            <person name="Ushijima S."/>
            <person name="Smith C.A."/>
            <person name="Ahrendt S."/>
            <person name="Andreopoulos W."/>
            <person name="He G."/>
            <person name="Labutti K."/>
            <person name="Lipzen A."/>
            <person name="Ng V."/>
            <person name="Sandor L."/>
            <person name="Barry K."/>
            <person name="Martinez A.T."/>
            <person name="Xiao Y."/>
            <person name="Gibbons J.G."/>
            <person name="Terashima K."/>
            <person name="Hibbett D.S."/>
            <person name="Grigoriev I.V."/>
        </authorList>
    </citation>
    <scope>NUCLEOTIDE SEQUENCE</scope>
    <source>
        <strain evidence="1">TFB9207</strain>
    </source>
</reference>
<keyword evidence="2" id="KW-1185">Reference proteome</keyword>
<accession>A0AA38U8X3</accession>
<comment type="caution">
    <text evidence="1">The sequence shown here is derived from an EMBL/GenBank/DDBJ whole genome shotgun (WGS) entry which is preliminary data.</text>
</comment>
<name>A0AA38U8X3_9AGAR</name>
<dbReference type="Proteomes" id="UP001163846">
    <property type="component" value="Unassembled WGS sequence"/>
</dbReference>
<evidence type="ECO:0000313" key="2">
    <source>
        <dbReference type="Proteomes" id="UP001163846"/>
    </source>
</evidence>
<evidence type="ECO:0000313" key="1">
    <source>
        <dbReference type="EMBL" id="KAJ3834361.1"/>
    </source>
</evidence>